<comment type="subcellular location">
    <subcellularLocation>
        <location evidence="1">Membrane</location>
        <topology evidence="1">Multi-pass membrane protein</topology>
    </subcellularLocation>
</comment>
<evidence type="ECO:0000256" key="2">
    <source>
        <dbReference type="ARBA" id="ARBA00022692"/>
    </source>
</evidence>
<dbReference type="GO" id="GO:0043190">
    <property type="term" value="C:ATP-binding cassette (ABC) transporter complex"/>
    <property type="evidence" value="ECO:0007669"/>
    <property type="project" value="InterPro"/>
</dbReference>
<dbReference type="PROSITE" id="PS51012">
    <property type="entry name" value="ABC_TM2"/>
    <property type="match status" value="1"/>
</dbReference>
<evidence type="ECO:0000256" key="5">
    <source>
        <dbReference type="ARBA" id="ARBA00023251"/>
    </source>
</evidence>
<evidence type="ECO:0000256" key="4">
    <source>
        <dbReference type="ARBA" id="ARBA00023136"/>
    </source>
</evidence>
<dbReference type="AlphaFoldDB" id="A0A516G6J9"/>
<feature type="transmembrane region" description="Helical" evidence="6">
    <location>
        <begin position="20"/>
        <end position="42"/>
    </location>
</feature>
<feature type="transmembrane region" description="Helical" evidence="6">
    <location>
        <begin position="168"/>
        <end position="188"/>
    </location>
</feature>
<keyword evidence="9" id="KW-1185">Reference proteome</keyword>
<dbReference type="Pfam" id="PF12698">
    <property type="entry name" value="ABC2_membrane_3"/>
    <property type="match status" value="1"/>
</dbReference>
<keyword evidence="5" id="KW-0046">Antibiotic resistance</keyword>
<accession>A0A516G6J9</accession>
<evidence type="ECO:0000256" key="6">
    <source>
        <dbReference type="SAM" id="Phobius"/>
    </source>
</evidence>
<evidence type="ECO:0000313" key="8">
    <source>
        <dbReference type="EMBL" id="QDO87151.1"/>
    </source>
</evidence>
<dbReference type="PANTHER" id="PTHR43077">
    <property type="entry name" value="TRANSPORT PERMEASE YVFS-RELATED"/>
    <property type="match status" value="1"/>
</dbReference>
<reference evidence="8 9" key="1">
    <citation type="submission" date="2019-07" db="EMBL/GenBank/DDBJ databases">
        <title>complete genome sequencing of Ornithinimicrobium sp. H23M54.</title>
        <authorList>
            <person name="Bae J.-W."/>
            <person name="Lee S.-Y."/>
        </authorList>
    </citation>
    <scope>NUCLEOTIDE SEQUENCE [LARGE SCALE GENOMIC DNA]</scope>
    <source>
        <strain evidence="8 9">H23M54</strain>
    </source>
</reference>
<feature type="transmembrane region" description="Helical" evidence="6">
    <location>
        <begin position="62"/>
        <end position="81"/>
    </location>
</feature>
<evidence type="ECO:0000313" key="9">
    <source>
        <dbReference type="Proteomes" id="UP000315395"/>
    </source>
</evidence>
<dbReference type="PIRSF" id="PIRSF006648">
    <property type="entry name" value="DrrB"/>
    <property type="match status" value="1"/>
</dbReference>
<dbReference type="RefSeq" id="WP_143781809.1">
    <property type="nucleotide sequence ID" value="NZ_CP041616.1"/>
</dbReference>
<dbReference type="InterPro" id="IPR051328">
    <property type="entry name" value="T7SS_ABC-Transporter"/>
</dbReference>
<name>A0A516G6J9_9MICO</name>
<dbReference type="EMBL" id="CP041616">
    <property type="protein sequence ID" value="QDO87151.1"/>
    <property type="molecule type" value="Genomic_DNA"/>
</dbReference>
<evidence type="ECO:0000259" key="7">
    <source>
        <dbReference type="PROSITE" id="PS51012"/>
    </source>
</evidence>
<dbReference type="OrthoDB" id="9786643at2"/>
<dbReference type="KEGG" id="orz:FNH13_01430"/>
<evidence type="ECO:0000256" key="3">
    <source>
        <dbReference type="ARBA" id="ARBA00022989"/>
    </source>
</evidence>
<dbReference type="InterPro" id="IPR047817">
    <property type="entry name" value="ABC2_TM_bact-type"/>
</dbReference>
<sequence length="279" mass="30222">MPTVLRAALRRARIELRLQIMSPMVLFALLGPAVMLAVLFWLRDSPVMESALSLGQFLVPAYLAFGIISGGVLGVSGEITTERDDGTLLRAKTVPHAMTGHLIAKFFASIVTTLLPMAVIIIGAGFLVDGVTPTTAWGWIRLLLLSTLTIAAMLPLGAVLGSIFKGPMALLFTTMVIYGLCAVSGLFYPVTGLPEWLQWVVQIFPVYWLGLGFRSVILPAEAVALEIGESWRTWETFGVLGVWVVIGLVLAPIALRRMSRRQSGSALASARERVLTRGY</sequence>
<evidence type="ECO:0000256" key="1">
    <source>
        <dbReference type="ARBA" id="ARBA00004141"/>
    </source>
</evidence>
<feature type="transmembrane region" description="Helical" evidence="6">
    <location>
        <begin position="237"/>
        <end position="255"/>
    </location>
</feature>
<keyword evidence="4 6" id="KW-0472">Membrane</keyword>
<feature type="transmembrane region" description="Helical" evidence="6">
    <location>
        <begin position="139"/>
        <end position="161"/>
    </location>
</feature>
<organism evidence="8 9">
    <name type="scientific">Ornithinimicrobium ciconiae</name>
    <dbReference type="NCBI Taxonomy" id="2594265"/>
    <lineage>
        <taxon>Bacteria</taxon>
        <taxon>Bacillati</taxon>
        <taxon>Actinomycetota</taxon>
        <taxon>Actinomycetes</taxon>
        <taxon>Micrococcales</taxon>
        <taxon>Ornithinimicrobiaceae</taxon>
        <taxon>Ornithinimicrobium</taxon>
    </lineage>
</organism>
<dbReference type="InterPro" id="IPR013525">
    <property type="entry name" value="ABC2_TM"/>
</dbReference>
<feature type="transmembrane region" description="Helical" evidence="6">
    <location>
        <begin position="102"/>
        <end position="127"/>
    </location>
</feature>
<keyword evidence="2 6" id="KW-0812">Transmembrane</keyword>
<dbReference type="GO" id="GO:0140359">
    <property type="term" value="F:ABC-type transporter activity"/>
    <property type="evidence" value="ECO:0007669"/>
    <property type="project" value="InterPro"/>
</dbReference>
<dbReference type="Proteomes" id="UP000315395">
    <property type="component" value="Chromosome"/>
</dbReference>
<keyword evidence="3 6" id="KW-1133">Transmembrane helix</keyword>
<gene>
    <name evidence="8" type="ORF">FNH13_01430</name>
</gene>
<dbReference type="GO" id="GO:0046677">
    <property type="term" value="P:response to antibiotic"/>
    <property type="evidence" value="ECO:0007669"/>
    <property type="project" value="UniProtKB-KW"/>
</dbReference>
<protein>
    <submittedName>
        <fullName evidence="8">ABC transporter permease</fullName>
    </submittedName>
</protein>
<dbReference type="PANTHER" id="PTHR43077:SF11">
    <property type="entry name" value="TRANSPORT PERMEASE YVFS-RELATED"/>
    <property type="match status" value="1"/>
</dbReference>
<proteinExistence type="predicted"/>
<feature type="domain" description="ABC transmembrane type-2" evidence="7">
    <location>
        <begin position="23"/>
        <end position="258"/>
    </location>
</feature>
<dbReference type="InterPro" id="IPR000412">
    <property type="entry name" value="ABC_2_transport"/>
</dbReference>